<dbReference type="EMBL" id="JABSTU010000008">
    <property type="protein sequence ID" value="KAH8023930.1"/>
    <property type="molecule type" value="Genomic_DNA"/>
</dbReference>
<organism evidence="1 2">
    <name type="scientific">Rhipicephalus microplus</name>
    <name type="common">Cattle tick</name>
    <name type="synonym">Boophilus microplus</name>
    <dbReference type="NCBI Taxonomy" id="6941"/>
    <lineage>
        <taxon>Eukaryota</taxon>
        <taxon>Metazoa</taxon>
        <taxon>Ecdysozoa</taxon>
        <taxon>Arthropoda</taxon>
        <taxon>Chelicerata</taxon>
        <taxon>Arachnida</taxon>
        <taxon>Acari</taxon>
        <taxon>Parasitiformes</taxon>
        <taxon>Ixodida</taxon>
        <taxon>Ixodoidea</taxon>
        <taxon>Ixodidae</taxon>
        <taxon>Rhipicephalinae</taxon>
        <taxon>Rhipicephalus</taxon>
        <taxon>Boophilus</taxon>
    </lineage>
</organism>
<evidence type="ECO:0000313" key="2">
    <source>
        <dbReference type="Proteomes" id="UP000821866"/>
    </source>
</evidence>
<keyword evidence="2" id="KW-1185">Reference proteome</keyword>
<name>A0A9J6DPW7_RHIMP</name>
<reference evidence="1" key="1">
    <citation type="journal article" date="2020" name="Cell">
        <title>Large-Scale Comparative Analyses of Tick Genomes Elucidate Their Genetic Diversity and Vector Capacities.</title>
        <authorList>
            <consortium name="Tick Genome and Microbiome Consortium (TIGMIC)"/>
            <person name="Jia N."/>
            <person name="Wang J."/>
            <person name="Shi W."/>
            <person name="Du L."/>
            <person name="Sun Y."/>
            <person name="Zhan W."/>
            <person name="Jiang J.F."/>
            <person name="Wang Q."/>
            <person name="Zhang B."/>
            <person name="Ji P."/>
            <person name="Bell-Sakyi L."/>
            <person name="Cui X.M."/>
            <person name="Yuan T.T."/>
            <person name="Jiang B.G."/>
            <person name="Yang W.F."/>
            <person name="Lam T.T."/>
            <person name="Chang Q.C."/>
            <person name="Ding S.J."/>
            <person name="Wang X.J."/>
            <person name="Zhu J.G."/>
            <person name="Ruan X.D."/>
            <person name="Zhao L."/>
            <person name="Wei J.T."/>
            <person name="Ye R.Z."/>
            <person name="Que T.C."/>
            <person name="Du C.H."/>
            <person name="Zhou Y.H."/>
            <person name="Cheng J.X."/>
            <person name="Dai P.F."/>
            <person name="Guo W.B."/>
            <person name="Han X.H."/>
            <person name="Huang E.J."/>
            <person name="Li L.F."/>
            <person name="Wei W."/>
            <person name="Gao Y.C."/>
            <person name="Liu J.Z."/>
            <person name="Shao H.Z."/>
            <person name="Wang X."/>
            <person name="Wang C.C."/>
            <person name="Yang T.C."/>
            <person name="Huo Q.B."/>
            <person name="Li W."/>
            <person name="Chen H.Y."/>
            <person name="Chen S.E."/>
            <person name="Zhou L.G."/>
            <person name="Ni X.B."/>
            <person name="Tian J.H."/>
            <person name="Sheng Y."/>
            <person name="Liu T."/>
            <person name="Pan Y.S."/>
            <person name="Xia L.Y."/>
            <person name="Li J."/>
            <person name="Zhao F."/>
            <person name="Cao W.C."/>
        </authorList>
    </citation>
    <scope>NUCLEOTIDE SEQUENCE</scope>
    <source>
        <strain evidence="1">Rmic-2018</strain>
    </source>
</reference>
<dbReference type="AlphaFoldDB" id="A0A9J6DPW7"/>
<gene>
    <name evidence="1" type="ORF">HPB51_019447</name>
</gene>
<sequence>MLFGGVKPSNGHVKRVAKIWKSELWRQVRVCQDWLRVVCYGNFPEGVAESKLRSARRLAAEMTEQWWCFYLRQALSALRPRVSKKESIDSDLIVIGDVQLPDNISKVLQKGPKFSHEPAVPAFELLAYNRRMAEKAGQENQERCLLEGVESLQRSTIRPAKRTTRDNLGDIVRYFKDKGLSLTTADKEGGFVIMPSAIYQEKARQAIEKNFVKETKILGHSRDTCAREVLEAFFINMKGDSCVSEASVSLYGAEVSFLIDKVATILLGCIDTSWCCVGGGSSSVMVLRSLQPYIAARGMFPRVDAYADPFVTALTYRPTSVTSFHVTESVPIKAAPGLCFDSGPCSSSGNKMLRNPFHFILQACVSVTVVHHVDPVDETKFIASLEAQDGLLLLYGKKLEQYTSLV</sequence>
<evidence type="ECO:0000313" key="1">
    <source>
        <dbReference type="EMBL" id="KAH8023930.1"/>
    </source>
</evidence>
<accession>A0A9J6DPW7</accession>
<comment type="caution">
    <text evidence="1">The sequence shown here is derived from an EMBL/GenBank/DDBJ whole genome shotgun (WGS) entry which is preliminary data.</text>
</comment>
<reference evidence="1" key="2">
    <citation type="submission" date="2021-09" db="EMBL/GenBank/DDBJ databases">
        <authorList>
            <person name="Jia N."/>
            <person name="Wang J."/>
            <person name="Shi W."/>
            <person name="Du L."/>
            <person name="Sun Y."/>
            <person name="Zhan W."/>
            <person name="Jiang J."/>
            <person name="Wang Q."/>
            <person name="Zhang B."/>
            <person name="Ji P."/>
            <person name="Sakyi L.B."/>
            <person name="Cui X."/>
            <person name="Yuan T."/>
            <person name="Jiang B."/>
            <person name="Yang W."/>
            <person name="Lam T.T.-Y."/>
            <person name="Chang Q."/>
            <person name="Ding S."/>
            <person name="Wang X."/>
            <person name="Zhu J."/>
            <person name="Ruan X."/>
            <person name="Zhao L."/>
            <person name="Wei J."/>
            <person name="Que T."/>
            <person name="Du C."/>
            <person name="Cheng J."/>
            <person name="Dai P."/>
            <person name="Han X."/>
            <person name="Huang E."/>
            <person name="Gao Y."/>
            <person name="Liu J."/>
            <person name="Shao H."/>
            <person name="Ye R."/>
            <person name="Li L."/>
            <person name="Wei W."/>
            <person name="Wang X."/>
            <person name="Wang C."/>
            <person name="Huo Q."/>
            <person name="Li W."/>
            <person name="Guo W."/>
            <person name="Chen H."/>
            <person name="Chen S."/>
            <person name="Zhou L."/>
            <person name="Zhou L."/>
            <person name="Ni X."/>
            <person name="Tian J."/>
            <person name="Zhou Y."/>
            <person name="Sheng Y."/>
            <person name="Liu T."/>
            <person name="Pan Y."/>
            <person name="Xia L."/>
            <person name="Li J."/>
            <person name="Zhao F."/>
            <person name="Cao W."/>
        </authorList>
    </citation>
    <scope>NUCLEOTIDE SEQUENCE</scope>
    <source>
        <strain evidence="1">Rmic-2018</strain>
        <tissue evidence="1">Larvae</tissue>
    </source>
</reference>
<proteinExistence type="predicted"/>
<protein>
    <submittedName>
        <fullName evidence="1">Uncharacterized protein</fullName>
    </submittedName>
</protein>
<dbReference type="Proteomes" id="UP000821866">
    <property type="component" value="Chromosome 6"/>
</dbReference>